<dbReference type="PANTHER" id="PTHR24366:SF96">
    <property type="entry name" value="LEUCINE RICH REPEAT CONTAINING 53"/>
    <property type="match status" value="1"/>
</dbReference>
<keyword evidence="5" id="KW-1185">Reference proteome</keyword>
<dbReference type="InterPro" id="IPR003591">
    <property type="entry name" value="Leu-rich_rpt_typical-subtyp"/>
</dbReference>
<comment type="caution">
    <text evidence="4">The sequence shown here is derived from an EMBL/GenBank/DDBJ whole genome shotgun (WGS) entry which is preliminary data.</text>
</comment>
<dbReference type="Pfam" id="PF13855">
    <property type="entry name" value="LRR_8"/>
    <property type="match status" value="2"/>
</dbReference>
<protein>
    <submittedName>
        <fullName evidence="4">Uncharacterized protein</fullName>
    </submittedName>
</protein>
<evidence type="ECO:0000256" key="1">
    <source>
        <dbReference type="ARBA" id="ARBA00022614"/>
    </source>
</evidence>
<dbReference type="InterPro" id="IPR032675">
    <property type="entry name" value="LRR_dom_sf"/>
</dbReference>
<dbReference type="EMBL" id="JAVRBK010000002">
    <property type="protein sequence ID" value="KAK5647511.1"/>
    <property type="molecule type" value="Genomic_DNA"/>
</dbReference>
<dbReference type="Gene3D" id="3.80.10.10">
    <property type="entry name" value="Ribonuclease Inhibitor"/>
    <property type="match status" value="1"/>
</dbReference>
<evidence type="ECO:0000256" key="3">
    <source>
        <dbReference type="SAM" id="SignalP"/>
    </source>
</evidence>
<keyword evidence="1" id="KW-0433">Leucine-rich repeat</keyword>
<name>A0AAN7ZT09_9COLE</name>
<dbReference type="Pfam" id="PF00560">
    <property type="entry name" value="LRR_1"/>
    <property type="match status" value="1"/>
</dbReference>
<proteinExistence type="predicted"/>
<dbReference type="SMART" id="SM00365">
    <property type="entry name" value="LRR_SD22"/>
    <property type="match status" value="5"/>
</dbReference>
<dbReference type="PROSITE" id="PS51450">
    <property type="entry name" value="LRR"/>
    <property type="match status" value="3"/>
</dbReference>
<sequence>MVLTTILKCSICIFIFSVQFKSYSTALCRTTNDHKNHTCEGFRFREIVLSRSTRLQLLRTRIFNCKETDVKEGALVFPNLENLTVSCGSIQNLDEKAFLNFNNLQELDLSYNQLSKISNQVFRPLGNLRTLNLTGNSFEDLPQTIFDGLNGLKELFLSHNKINNFHVKVFDAIRAVEKVSLDNNLINFLPGRLLTKLRKLQYLDLSNNYIENVGEVFVLAYNLQYLNLSHNVIEDLPLRLFQTTRLEILDLSNNKLSIIYEDALPFKTLKKLYLQNNQISLFDVGGMNMEYMPLRLLNIENNRLVFLENDFIKTASSLTELYIFKNPWDCTCFQEIEKIHDELIVQPEDTDGPVCVYGLSNDCNINKSNLTAYYRAFVKQLEL</sequence>
<dbReference type="AlphaFoldDB" id="A0AAN7ZT09"/>
<keyword evidence="3" id="KW-0732">Signal</keyword>
<feature type="signal peptide" evidence="3">
    <location>
        <begin position="1"/>
        <end position="26"/>
    </location>
</feature>
<gene>
    <name evidence="4" type="ORF">RI129_002403</name>
</gene>
<evidence type="ECO:0000313" key="4">
    <source>
        <dbReference type="EMBL" id="KAK5647511.1"/>
    </source>
</evidence>
<dbReference type="SMART" id="SM00369">
    <property type="entry name" value="LRR_TYP"/>
    <property type="match status" value="8"/>
</dbReference>
<evidence type="ECO:0000313" key="5">
    <source>
        <dbReference type="Proteomes" id="UP001329430"/>
    </source>
</evidence>
<organism evidence="4 5">
    <name type="scientific">Pyrocoelia pectoralis</name>
    <dbReference type="NCBI Taxonomy" id="417401"/>
    <lineage>
        <taxon>Eukaryota</taxon>
        <taxon>Metazoa</taxon>
        <taxon>Ecdysozoa</taxon>
        <taxon>Arthropoda</taxon>
        <taxon>Hexapoda</taxon>
        <taxon>Insecta</taxon>
        <taxon>Pterygota</taxon>
        <taxon>Neoptera</taxon>
        <taxon>Endopterygota</taxon>
        <taxon>Coleoptera</taxon>
        <taxon>Polyphaga</taxon>
        <taxon>Elateriformia</taxon>
        <taxon>Elateroidea</taxon>
        <taxon>Lampyridae</taxon>
        <taxon>Lampyrinae</taxon>
        <taxon>Pyrocoelia</taxon>
    </lineage>
</organism>
<dbReference type="InterPro" id="IPR001611">
    <property type="entry name" value="Leu-rich_rpt"/>
</dbReference>
<accession>A0AAN7ZT09</accession>
<evidence type="ECO:0000256" key="2">
    <source>
        <dbReference type="ARBA" id="ARBA00022737"/>
    </source>
</evidence>
<dbReference type="PRINTS" id="PR00019">
    <property type="entry name" value="LEURICHRPT"/>
</dbReference>
<reference evidence="4 5" key="1">
    <citation type="journal article" date="2024" name="Insects">
        <title>An Improved Chromosome-Level Genome Assembly of the Firefly Pyrocoelia pectoralis.</title>
        <authorList>
            <person name="Fu X."/>
            <person name="Meyer-Rochow V.B."/>
            <person name="Ballantyne L."/>
            <person name="Zhu X."/>
        </authorList>
    </citation>
    <scope>NUCLEOTIDE SEQUENCE [LARGE SCALE GENOMIC DNA]</scope>
    <source>
        <strain evidence="4">XCY_ONT2</strain>
    </source>
</reference>
<dbReference type="Proteomes" id="UP001329430">
    <property type="component" value="Chromosome 2"/>
</dbReference>
<dbReference type="PANTHER" id="PTHR24366">
    <property type="entry name" value="IG(IMMUNOGLOBULIN) AND LRR(LEUCINE RICH REPEAT) DOMAINS"/>
    <property type="match status" value="1"/>
</dbReference>
<keyword evidence="2" id="KW-0677">Repeat</keyword>
<feature type="chain" id="PRO_5042938390" evidence="3">
    <location>
        <begin position="27"/>
        <end position="383"/>
    </location>
</feature>
<dbReference type="SUPFAM" id="SSF52058">
    <property type="entry name" value="L domain-like"/>
    <property type="match status" value="1"/>
</dbReference>